<sequence length="110" mass="12928">MWMDHLGERRQAGQCFFLIPLYTIDNNDGEELSISTFSELVDPAQLRRLLASAQGRASRFEVVYIYTNLEKIQQMSSSWWRRSDREDERKKKERRKRGDGVIVVNLSCLS</sequence>
<protein>
    <submittedName>
        <fullName evidence="2">Uncharacterized protein</fullName>
    </submittedName>
</protein>
<evidence type="ECO:0000313" key="2">
    <source>
        <dbReference type="EMBL" id="CAL1376889.1"/>
    </source>
</evidence>
<keyword evidence="3" id="KW-1185">Reference proteome</keyword>
<reference evidence="2 3" key="1">
    <citation type="submission" date="2024-04" db="EMBL/GenBank/DDBJ databases">
        <authorList>
            <person name="Fracassetti M."/>
        </authorList>
    </citation>
    <scope>NUCLEOTIDE SEQUENCE [LARGE SCALE GENOMIC DNA]</scope>
</reference>
<dbReference type="EMBL" id="OZ034816">
    <property type="protein sequence ID" value="CAL1376889.1"/>
    <property type="molecule type" value="Genomic_DNA"/>
</dbReference>
<dbReference type="Proteomes" id="UP001497516">
    <property type="component" value="Chromosome 3"/>
</dbReference>
<gene>
    <name evidence="2" type="ORF">LTRI10_LOCUS18588</name>
</gene>
<proteinExistence type="predicted"/>
<evidence type="ECO:0000256" key="1">
    <source>
        <dbReference type="SAM" id="MobiDB-lite"/>
    </source>
</evidence>
<feature type="compositionally biased region" description="Basic and acidic residues" evidence="1">
    <location>
        <begin position="81"/>
        <end position="90"/>
    </location>
</feature>
<accession>A0AAV2DTQ8</accession>
<dbReference type="AlphaFoldDB" id="A0AAV2DTQ8"/>
<name>A0AAV2DTQ8_9ROSI</name>
<organism evidence="2 3">
    <name type="scientific">Linum trigynum</name>
    <dbReference type="NCBI Taxonomy" id="586398"/>
    <lineage>
        <taxon>Eukaryota</taxon>
        <taxon>Viridiplantae</taxon>
        <taxon>Streptophyta</taxon>
        <taxon>Embryophyta</taxon>
        <taxon>Tracheophyta</taxon>
        <taxon>Spermatophyta</taxon>
        <taxon>Magnoliopsida</taxon>
        <taxon>eudicotyledons</taxon>
        <taxon>Gunneridae</taxon>
        <taxon>Pentapetalae</taxon>
        <taxon>rosids</taxon>
        <taxon>fabids</taxon>
        <taxon>Malpighiales</taxon>
        <taxon>Linaceae</taxon>
        <taxon>Linum</taxon>
    </lineage>
</organism>
<feature type="region of interest" description="Disordered" evidence="1">
    <location>
        <begin position="78"/>
        <end position="97"/>
    </location>
</feature>
<evidence type="ECO:0000313" key="3">
    <source>
        <dbReference type="Proteomes" id="UP001497516"/>
    </source>
</evidence>